<accession>A0A7D4QDY3</accession>
<dbReference type="InterPro" id="IPR011042">
    <property type="entry name" value="6-blade_b-propeller_TolB-like"/>
</dbReference>
<dbReference type="Pfam" id="PF08450">
    <property type="entry name" value="SGL"/>
    <property type="match status" value="1"/>
</dbReference>
<feature type="signal peptide" evidence="1">
    <location>
        <begin position="1"/>
        <end position="19"/>
    </location>
</feature>
<dbReference type="SUPFAM" id="SSF63829">
    <property type="entry name" value="Calcium-dependent phosphotriesterase"/>
    <property type="match status" value="1"/>
</dbReference>
<dbReference type="RefSeq" id="WP_173413986.1">
    <property type="nucleotide sequence ID" value="NZ_CP054139.1"/>
</dbReference>
<dbReference type="AlphaFoldDB" id="A0A7D4QDY3"/>
<feature type="chain" id="PRO_5028814392" evidence="1">
    <location>
        <begin position="20"/>
        <end position="545"/>
    </location>
</feature>
<evidence type="ECO:0000313" key="3">
    <source>
        <dbReference type="EMBL" id="QKJ29292.1"/>
    </source>
</evidence>
<dbReference type="PANTHER" id="PTHR48098:SF3">
    <property type="entry name" value="IRON(III) ENTEROBACTIN ESTERASE"/>
    <property type="match status" value="1"/>
</dbReference>
<keyword evidence="4" id="KW-1185">Reference proteome</keyword>
<protein>
    <submittedName>
        <fullName evidence="3">SMP-30/gluconolactonase/LRE family protein</fullName>
    </submittedName>
</protein>
<keyword evidence="1" id="KW-0732">Signal</keyword>
<dbReference type="Proteomes" id="UP000505355">
    <property type="component" value="Chromosome"/>
</dbReference>
<gene>
    <name evidence="3" type="ORF">HQ865_05825</name>
</gene>
<name>A0A7D4QDY3_9SPHI</name>
<evidence type="ECO:0000313" key="4">
    <source>
        <dbReference type="Proteomes" id="UP000505355"/>
    </source>
</evidence>
<organism evidence="3 4">
    <name type="scientific">Mucilaginibacter mali</name>
    <dbReference type="NCBI Taxonomy" id="2740462"/>
    <lineage>
        <taxon>Bacteria</taxon>
        <taxon>Pseudomonadati</taxon>
        <taxon>Bacteroidota</taxon>
        <taxon>Sphingobacteriia</taxon>
        <taxon>Sphingobacteriales</taxon>
        <taxon>Sphingobacteriaceae</taxon>
        <taxon>Mucilaginibacter</taxon>
    </lineage>
</organism>
<evidence type="ECO:0000259" key="2">
    <source>
        <dbReference type="Pfam" id="PF08450"/>
    </source>
</evidence>
<dbReference type="Gene3D" id="3.40.50.1820">
    <property type="entry name" value="alpha/beta hydrolase"/>
    <property type="match status" value="1"/>
</dbReference>
<dbReference type="PANTHER" id="PTHR48098">
    <property type="entry name" value="ENTEROCHELIN ESTERASE-RELATED"/>
    <property type="match status" value="1"/>
</dbReference>
<feature type="domain" description="SMP-30/Gluconolactonase/LRE-like region" evidence="2">
    <location>
        <begin position="408"/>
        <end position="515"/>
    </location>
</feature>
<dbReference type="EMBL" id="CP054139">
    <property type="protein sequence ID" value="QKJ29292.1"/>
    <property type="molecule type" value="Genomic_DNA"/>
</dbReference>
<dbReference type="InterPro" id="IPR029058">
    <property type="entry name" value="AB_hydrolase_fold"/>
</dbReference>
<reference evidence="3 4" key="1">
    <citation type="submission" date="2020-05" db="EMBL/GenBank/DDBJ databases">
        <title>Mucilaginibacter mali sp. nov.</title>
        <authorList>
            <person name="Kim H.S."/>
            <person name="Lee K.C."/>
            <person name="Suh M.K."/>
            <person name="Kim J.-S."/>
            <person name="Han K.-I."/>
            <person name="Eom M.K."/>
            <person name="Shin Y.K."/>
            <person name="Lee J.-S."/>
        </authorList>
    </citation>
    <scope>NUCLEOTIDE SEQUENCE [LARGE SCALE GENOMIC DNA]</scope>
    <source>
        <strain evidence="3 4">G2-14</strain>
    </source>
</reference>
<dbReference type="Gene3D" id="2.120.10.30">
    <property type="entry name" value="TolB, C-terminal domain"/>
    <property type="match status" value="1"/>
</dbReference>
<dbReference type="InterPro" id="IPR000801">
    <property type="entry name" value="Esterase-like"/>
</dbReference>
<dbReference type="SUPFAM" id="SSF53474">
    <property type="entry name" value="alpha/beta-Hydrolases"/>
    <property type="match status" value="1"/>
</dbReference>
<sequence>MYKSLLTIICLLFPVIAFAQTPVENYPEDPASVEHAGVPRGEIIKVTFENSKIYPGTWREYSIYVPAQYDPAKPACVWVNQDGIQFKAPTVFDNLINSKEMPVTIGVFVTPGQVRAADEMTALNRYNRSFEYDGLGDAYACFILEEILPDVEKHKTKDGRAIHLSTHANDRGIGGSSSGAIAAFNAAWERPDAFSRVFSSIGTYTALRGADRVPSLIRKYEAKPIRVFLQDGSNDLNIYAGDWFKANEMMERSLKFAGYQVQAIYGEGGHNGKMATAYFPQAMRFLWKDHPQPVTTSPSKNDMLKAITIPGQDWELVSDHLDFLGKLVSNANGEVFARNVGLNEGAVKISADGRVEAVAKMPKYDQDIRITAKNRSQYRVAAWFGPYNKLVAKLPNGKSQVVKIRFNPGAMALTPDQSQLYIADFASHWIWLYRLNSEGAPVDGQRYGWLYTPDDADAARTTAMQCDTAGRVYVATNMGIQVLDQVGRVNAIFPLPGRQVESLCFGGANFDMLYVLCRDKLYRRKLNTKGINSWDALVKPAKPKL</sequence>
<dbReference type="Pfam" id="PF00756">
    <property type="entry name" value="Esterase"/>
    <property type="match status" value="1"/>
</dbReference>
<dbReference type="InterPro" id="IPR013658">
    <property type="entry name" value="SGL"/>
</dbReference>
<evidence type="ECO:0000256" key="1">
    <source>
        <dbReference type="SAM" id="SignalP"/>
    </source>
</evidence>
<dbReference type="InterPro" id="IPR050583">
    <property type="entry name" value="Mycobacterial_A85_antigen"/>
</dbReference>
<proteinExistence type="predicted"/>
<dbReference type="KEGG" id="mmab:HQ865_05825"/>